<reference evidence="3" key="1">
    <citation type="journal article" date="2019" name="Int. J. Syst. Evol. Microbiol.">
        <title>The Global Catalogue of Microorganisms (GCM) 10K type strain sequencing project: providing services to taxonomists for standard genome sequencing and annotation.</title>
        <authorList>
            <consortium name="The Broad Institute Genomics Platform"/>
            <consortium name="The Broad Institute Genome Sequencing Center for Infectious Disease"/>
            <person name="Wu L."/>
            <person name="Ma J."/>
        </authorList>
    </citation>
    <scope>NUCLEOTIDE SEQUENCE [LARGE SCALE GENOMIC DNA]</scope>
    <source>
        <strain evidence="3">JCM 16908</strain>
    </source>
</reference>
<keyword evidence="3" id="KW-1185">Reference proteome</keyword>
<sequence length="190" mass="20337">MTIPQPQQQQAVPKQNSAPYLMPLLVGGLVAVALGVYGRAHTPTGYAVGLSGFTGAQAMKSWLATGTFVLAIVQVVSALAMYGKLPGVQAPSWTGTLHRWSGRVAFLLSVPVAFHCLYALGAQFDVPRVLIHSLLGTFFYGVFVAKMLSLPKKGLPGWTLPLLGGLAFTTLTGLWLTSSFWFFTTFGITF</sequence>
<keyword evidence="1" id="KW-1133">Transmembrane helix</keyword>
<evidence type="ECO:0000313" key="3">
    <source>
        <dbReference type="Proteomes" id="UP001500888"/>
    </source>
</evidence>
<feature type="transmembrane region" description="Helical" evidence="1">
    <location>
        <begin position="130"/>
        <end position="148"/>
    </location>
</feature>
<gene>
    <name evidence="2" type="ORF">GCM10022226_49340</name>
</gene>
<feature type="transmembrane region" description="Helical" evidence="1">
    <location>
        <begin position="160"/>
        <end position="183"/>
    </location>
</feature>
<feature type="transmembrane region" description="Helical" evidence="1">
    <location>
        <begin position="20"/>
        <end position="41"/>
    </location>
</feature>
<feature type="transmembrane region" description="Helical" evidence="1">
    <location>
        <begin position="104"/>
        <end position="124"/>
    </location>
</feature>
<keyword evidence="1" id="KW-0472">Membrane</keyword>
<evidence type="ECO:0000256" key="1">
    <source>
        <dbReference type="SAM" id="Phobius"/>
    </source>
</evidence>
<proteinExistence type="predicted"/>
<dbReference type="RefSeq" id="WP_344944649.1">
    <property type="nucleotide sequence ID" value="NZ_BAAAZR010000018.1"/>
</dbReference>
<dbReference type="EMBL" id="BAAAZR010000018">
    <property type="protein sequence ID" value="GAA3822993.1"/>
    <property type="molecule type" value="Genomic_DNA"/>
</dbReference>
<name>A0ABP7IP30_9ACTN</name>
<organism evidence="2 3">
    <name type="scientific">Sphaerisporangium flaviroseum</name>
    <dbReference type="NCBI Taxonomy" id="509199"/>
    <lineage>
        <taxon>Bacteria</taxon>
        <taxon>Bacillati</taxon>
        <taxon>Actinomycetota</taxon>
        <taxon>Actinomycetes</taxon>
        <taxon>Streptosporangiales</taxon>
        <taxon>Streptosporangiaceae</taxon>
        <taxon>Sphaerisporangium</taxon>
    </lineage>
</organism>
<dbReference type="Proteomes" id="UP001500888">
    <property type="component" value="Unassembled WGS sequence"/>
</dbReference>
<evidence type="ECO:0000313" key="2">
    <source>
        <dbReference type="EMBL" id="GAA3822993.1"/>
    </source>
</evidence>
<protein>
    <submittedName>
        <fullName evidence="2">DUF6529 family protein</fullName>
    </submittedName>
</protein>
<feature type="transmembrane region" description="Helical" evidence="1">
    <location>
        <begin position="61"/>
        <end position="83"/>
    </location>
</feature>
<dbReference type="InterPro" id="IPR045382">
    <property type="entry name" value="DUF6529"/>
</dbReference>
<comment type="caution">
    <text evidence="2">The sequence shown here is derived from an EMBL/GenBank/DDBJ whole genome shotgun (WGS) entry which is preliminary data.</text>
</comment>
<keyword evidence="1" id="KW-0812">Transmembrane</keyword>
<dbReference type="Pfam" id="PF20139">
    <property type="entry name" value="DUF6529"/>
    <property type="match status" value="1"/>
</dbReference>
<accession>A0ABP7IP30</accession>